<dbReference type="Proteomes" id="UP001438707">
    <property type="component" value="Unassembled WGS sequence"/>
</dbReference>
<dbReference type="EMBL" id="JALJOS010000001">
    <property type="protein sequence ID" value="KAK9844995.1"/>
    <property type="molecule type" value="Genomic_DNA"/>
</dbReference>
<feature type="transmembrane region" description="Helical" evidence="1">
    <location>
        <begin position="14"/>
        <end position="32"/>
    </location>
</feature>
<evidence type="ECO:0000313" key="3">
    <source>
        <dbReference type="Proteomes" id="UP001438707"/>
    </source>
</evidence>
<feature type="transmembrane region" description="Helical" evidence="1">
    <location>
        <begin position="66"/>
        <end position="84"/>
    </location>
</feature>
<organism evidence="2 3">
    <name type="scientific">Apatococcus lobatus</name>
    <dbReference type="NCBI Taxonomy" id="904363"/>
    <lineage>
        <taxon>Eukaryota</taxon>
        <taxon>Viridiplantae</taxon>
        <taxon>Chlorophyta</taxon>
        <taxon>core chlorophytes</taxon>
        <taxon>Trebouxiophyceae</taxon>
        <taxon>Chlorellales</taxon>
        <taxon>Chlorellaceae</taxon>
        <taxon>Apatococcus</taxon>
    </lineage>
</organism>
<keyword evidence="1" id="KW-0812">Transmembrane</keyword>
<reference evidence="2 3" key="1">
    <citation type="journal article" date="2024" name="Nat. Commun.">
        <title>Phylogenomics reveals the evolutionary origins of lichenization in chlorophyte algae.</title>
        <authorList>
            <person name="Puginier C."/>
            <person name="Libourel C."/>
            <person name="Otte J."/>
            <person name="Skaloud P."/>
            <person name="Haon M."/>
            <person name="Grisel S."/>
            <person name="Petersen M."/>
            <person name="Berrin J.G."/>
            <person name="Delaux P.M."/>
            <person name="Dal Grande F."/>
            <person name="Keller J."/>
        </authorList>
    </citation>
    <scope>NUCLEOTIDE SEQUENCE [LARGE SCALE GENOMIC DNA]</scope>
    <source>
        <strain evidence="2 3">SAG 2145</strain>
    </source>
</reference>
<keyword evidence="1" id="KW-1133">Transmembrane helix</keyword>
<proteinExistence type="predicted"/>
<evidence type="ECO:0000256" key="1">
    <source>
        <dbReference type="SAM" id="Phobius"/>
    </source>
</evidence>
<protein>
    <submittedName>
        <fullName evidence="2">Uncharacterized protein</fullName>
    </submittedName>
</protein>
<sequence>MSQFPVPQILFNPHVNDVLFVFFAAQLGLAVLPGPRTQAFLRKPLIAPLIIFAFVMLKNADYTSASTMWTAAVACLGVLVYRHLP</sequence>
<accession>A0AAW1SEV1</accession>
<comment type="caution">
    <text evidence="2">The sequence shown here is derived from an EMBL/GenBank/DDBJ whole genome shotgun (WGS) entry which is preliminary data.</text>
</comment>
<dbReference type="AlphaFoldDB" id="A0AAW1SEV1"/>
<feature type="transmembrane region" description="Helical" evidence="1">
    <location>
        <begin position="44"/>
        <end position="60"/>
    </location>
</feature>
<keyword evidence="3" id="KW-1185">Reference proteome</keyword>
<evidence type="ECO:0000313" key="2">
    <source>
        <dbReference type="EMBL" id="KAK9844995.1"/>
    </source>
</evidence>
<gene>
    <name evidence="2" type="ORF">WJX74_009377</name>
</gene>
<name>A0AAW1SEV1_9CHLO</name>
<keyword evidence="1" id="KW-0472">Membrane</keyword>